<evidence type="ECO:0000256" key="2">
    <source>
        <dbReference type="ARBA" id="ARBA00022737"/>
    </source>
</evidence>
<accession>A0A8B7XF22</accession>
<feature type="compositionally biased region" description="Basic and acidic residues" evidence="4">
    <location>
        <begin position="812"/>
        <end position="821"/>
    </location>
</feature>
<evidence type="ECO:0000313" key="6">
    <source>
        <dbReference type="Proteomes" id="UP000694845"/>
    </source>
</evidence>
<dbReference type="Pfam" id="PF08976">
    <property type="entry name" value="EF-hand_11"/>
    <property type="match status" value="1"/>
</dbReference>
<dbReference type="KEGG" id="aplc:110973117"/>
<reference evidence="7" key="1">
    <citation type="submission" date="2025-08" db="UniProtKB">
        <authorList>
            <consortium name="RefSeq"/>
        </authorList>
    </citation>
    <scope>IDENTIFICATION</scope>
</reference>
<proteinExistence type="predicted"/>
<evidence type="ECO:0000313" key="7">
    <source>
        <dbReference type="RefSeq" id="XP_022079348.1"/>
    </source>
</evidence>
<dbReference type="PROSITE" id="PS50222">
    <property type="entry name" value="EF_HAND_2"/>
    <property type="match status" value="3"/>
</dbReference>
<dbReference type="PROSITE" id="PS00018">
    <property type="entry name" value="EF_HAND_1"/>
    <property type="match status" value="1"/>
</dbReference>
<dbReference type="SMART" id="SM00054">
    <property type="entry name" value="EFh"/>
    <property type="match status" value="5"/>
</dbReference>
<dbReference type="Gene3D" id="1.10.238.10">
    <property type="entry name" value="EF-hand"/>
    <property type="match status" value="5"/>
</dbReference>
<keyword evidence="6" id="KW-1185">Reference proteome</keyword>
<dbReference type="GeneID" id="110973117"/>
<dbReference type="PANTHER" id="PTHR20875:SF5">
    <property type="entry name" value="EF-HAND DOMAIN-CONTAINING PROTEIN"/>
    <property type="match status" value="1"/>
</dbReference>
<feature type="domain" description="EF-hand" evidence="5">
    <location>
        <begin position="946"/>
        <end position="981"/>
    </location>
</feature>
<feature type="domain" description="EF-hand" evidence="5">
    <location>
        <begin position="707"/>
        <end position="738"/>
    </location>
</feature>
<dbReference type="InterPro" id="IPR001751">
    <property type="entry name" value="S100/CaBP7/8-like_CS"/>
</dbReference>
<dbReference type="InterPro" id="IPR018247">
    <property type="entry name" value="EF_Hand_1_Ca_BS"/>
</dbReference>
<evidence type="ECO:0000256" key="3">
    <source>
        <dbReference type="ARBA" id="ARBA00022837"/>
    </source>
</evidence>
<dbReference type="PANTHER" id="PTHR20875">
    <property type="entry name" value="EF-HAND CALCIUM-BINDING DOMAIN-CONTAINING PROTEIN 6-RELATED"/>
    <property type="match status" value="1"/>
</dbReference>
<feature type="region of interest" description="Disordered" evidence="4">
    <location>
        <begin position="783"/>
        <end position="823"/>
    </location>
</feature>
<name>A0A8B7XF22_ACAPL</name>
<organism evidence="6 7">
    <name type="scientific">Acanthaster planci</name>
    <name type="common">Crown-of-thorns starfish</name>
    <dbReference type="NCBI Taxonomy" id="133434"/>
    <lineage>
        <taxon>Eukaryota</taxon>
        <taxon>Metazoa</taxon>
        <taxon>Echinodermata</taxon>
        <taxon>Eleutherozoa</taxon>
        <taxon>Asterozoa</taxon>
        <taxon>Asteroidea</taxon>
        <taxon>Valvatacea</taxon>
        <taxon>Valvatida</taxon>
        <taxon>Acanthasteridae</taxon>
        <taxon>Acanthaster</taxon>
    </lineage>
</organism>
<dbReference type="InterPro" id="IPR052603">
    <property type="entry name" value="EFCB6"/>
</dbReference>
<feature type="region of interest" description="Disordered" evidence="4">
    <location>
        <begin position="613"/>
        <end position="683"/>
    </location>
</feature>
<keyword evidence="2" id="KW-0677">Repeat</keyword>
<evidence type="ECO:0000256" key="1">
    <source>
        <dbReference type="ARBA" id="ARBA00022553"/>
    </source>
</evidence>
<dbReference type="Pfam" id="PF13499">
    <property type="entry name" value="EF-hand_7"/>
    <property type="match status" value="2"/>
</dbReference>
<dbReference type="GO" id="GO:0005509">
    <property type="term" value="F:calcium ion binding"/>
    <property type="evidence" value="ECO:0007669"/>
    <property type="project" value="InterPro"/>
</dbReference>
<dbReference type="RefSeq" id="XP_022079348.1">
    <property type="nucleotide sequence ID" value="XM_022223656.1"/>
</dbReference>
<dbReference type="InterPro" id="IPR011992">
    <property type="entry name" value="EF-hand-dom_pair"/>
</dbReference>
<feature type="domain" description="EF-hand" evidence="5">
    <location>
        <begin position="982"/>
        <end position="1014"/>
    </location>
</feature>
<dbReference type="AlphaFoldDB" id="A0A8B7XF22"/>
<evidence type="ECO:0000256" key="4">
    <source>
        <dbReference type="SAM" id="MobiDB-lite"/>
    </source>
</evidence>
<dbReference type="PROSITE" id="PS00303">
    <property type="entry name" value="S100_CABP"/>
    <property type="match status" value="1"/>
</dbReference>
<feature type="compositionally biased region" description="Polar residues" evidence="4">
    <location>
        <begin position="1"/>
        <end position="17"/>
    </location>
</feature>
<sequence>MATAVVQNRRPTTSAGIPSNLPVIEHPRARLGDKNTLNVRGSNRGDLITPLGRCSPPSGDEGRAGGDAQANGLNRNLPPLKKGEGVPVHSKEKENRQLGESLDSSVGGGFSRRKHNRMLTWPPVHEQQPGEKRAFSARVQGVYGTPRKKYVPEELFEIIREKLTTSFHGLQQLFRANDPQGNSTVSKIALTRILYHLVGYLTREEVQKLLARLGLDEMETVSFDNFIACFRDNETVKREWLSPAARMELSAERKKNHLEDHLCFKKPVPELVMATYANALLKEKCRHSDFDIRRHLAPSCFDPGAVILPPQLEECLASLGVRLDDYEMQKLWERYDLENTGAVNSSWFFIQIGLDSRGHHLARAKTAPPRVRNQPRTPWVPQIPEETQELVEETENVEPPMERPPTDVPRPPSVDIISFLLRKMEQNYHGFLMGFEHFDHSNDGTVSRAQFRDILLEYDLPMVPAEIEHLLERASLRRKDGRVNYRDFLHKFMSRMNNGIAHRIIMDGTHRFNTRAQTPAGPLTAQDAEAKLVEMFHKDFLRLLATLKSQDQYNLKLITQKQFRDSVDRVFGIRMSDLQLDQILVEMGVNLDDLVPYPEFLAIFNRKRPPLVLRSQTPRPQSQQLADRSSPTATVQRVPTPEDYVVPPNLAGPVEFGDGPRQSGGGEGSGRAASVGTTKRKGMETRYRPVKEMEDTIEELLRRRGYEAQEAYHKIDRKATGRLSKTQLHQWLQELGVLLHPTELQTLWSALDIARDGLVHYAELFDYFISRSRRREAAAAATAAAKFNRPAPQRRSPILREAQSQPQVRKRPSNEDRDQGREFFGTPAEDIVARIRPQVLQSWDELKMCLREMDPYGVAMVPIPQFQALLKHVHINLSPGQFERLSSRFDFSQNGQFHYLQFLQLFVDSNRKSSKTGIRVTDQNEKGGQQMTVSSALIKIRKQLLHDWKSLRRAFKKADLNHDGYLNVPEFRRILAESKIRFDEEDFYHIVSELDKNLDGRISYDEFISSMMSV</sequence>
<evidence type="ECO:0000259" key="5">
    <source>
        <dbReference type="PROSITE" id="PS50222"/>
    </source>
</evidence>
<dbReference type="CDD" id="cd00051">
    <property type="entry name" value="EFh"/>
    <property type="match status" value="1"/>
</dbReference>
<feature type="compositionally biased region" description="Basic and acidic residues" evidence="4">
    <location>
        <begin position="81"/>
        <end position="97"/>
    </location>
</feature>
<feature type="region of interest" description="Disordered" evidence="4">
    <location>
        <begin position="1"/>
        <end position="22"/>
    </location>
</feature>
<dbReference type="InterPro" id="IPR002048">
    <property type="entry name" value="EF_hand_dom"/>
</dbReference>
<feature type="compositionally biased region" description="Polar residues" evidence="4">
    <location>
        <begin position="614"/>
        <end position="637"/>
    </location>
</feature>
<protein>
    <submittedName>
        <fullName evidence="7">EF-hand calcium-binding domain-containing protein 6-like</fullName>
    </submittedName>
</protein>
<dbReference type="SUPFAM" id="SSF47473">
    <property type="entry name" value="EF-hand"/>
    <property type="match status" value="4"/>
</dbReference>
<gene>
    <name evidence="7" type="primary">LOC110973117</name>
</gene>
<keyword evidence="3" id="KW-0106">Calcium</keyword>
<dbReference type="InterPro" id="IPR015070">
    <property type="entry name" value="EF_hand_DJBP"/>
</dbReference>
<dbReference type="OMA" id="FNTRAQT"/>
<dbReference type="OrthoDB" id="26525at2759"/>
<feature type="region of interest" description="Disordered" evidence="4">
    <location>
        <begin position="34"/>
        <end position="114"/>
    </location>
</feature>
<dbReference type="Proteomes" id="UP000694845">
    <property type="component" value="Unplaced"/>
</dbReference>
<keyword evidence="1" id="KW-0597">Phosphoprotein</keyword>